<evidence type="ECO:0000256" key="2">
    <source>
        <dbReference type="ARBA" id="ARBA00022723"/>
    </source>
</evidence>
<dbReference type="Pfam" id="PF06537">
    <property type="entry name" value="DHOR"/>
    <property type="match status" value="1"/>
</dbReference>
<reference evidence="6 7" key="1">
    <citation type="journal article" date="2020" name="Microorganisms">
        <title>Polyphasic Characterisation of Cedecea colo sp. nov., a New Enteric Bacterium Isolated from the Koala Hindgut.</title>
        <authorList>
            <person name="Boath J.M."/>
            <person name="Dakhal S."/>
            <person name="Van T.T.H."/>
            <person name="Moore R.J."/>
            <person name="Dekiwadia C."/>
            <person name="Macreadie I.G."/>
        </authorList>
    </citation>
    <scope>NUCLEOTIDE SEQUENCE [LARGE SCALE GENOMIC DNA]</scope>
    <source>
        <strain evidence="6 7">ZA</strain>
    </source>
</reference>
<feature type="domain" description="Cytochrome c" evidence="5">
    <location>
        <begin position="316"/>
        <end position="448"/>
    </location>
</feature>
<dbReference type="InterPro" id="IPR009056">
    <property type="entry name" value="Cyt_c-like_dom"/>
</dbReference>
<evidence type="ECO:0000313" key="6">
    <source>
        <dbReference type="EMBL" id="NIY48300.1"/>
    </source>
</evidence>
<gene>
    <name evidence="6" type="ORF">E2L00_12410</name>
</gene>
<comment type="caution">
    <text evidence="6">The sequence shown here is derived from an EMBL/GenBank/DDBJ whole genome shotgun (WGS) entry which is preliminary data.</text>
</comment>
<evidence type="ECO:0000256" key="3">
    <source>
        <dbReference type="ARBA" id="ARBA00023004"/>
    </source>
</evidence>
<dbReference type="PIRSF" id="PIRSF028099">
    <property type="entry name" value="DUF1111"/>
    <property type="match status" value="1"/>
</dbReference>
<dbReference type="SUPFAM" id="SSF46626">
    <property type="entry name" value="Cytochrome c"/>
    <property type="match status" value="1"/>
</dbReference>
<proteinExistence type="predicted"/>
<sequence length="448" mass="48463">MCTLGGSVAQACATDEKAGGEFTTLRQDRASYEEIVWDKVADSQQSAVTAGRGFVRQTWVVSPSLTPDVAGLGPTYNRPSCISCHPHNGRGKPPEVQGEPMRSMLVRLSVPGLDNVGGPRHEPAYGDQLNEFGVPGVPGEGEARIEWVSLNKTLPDGEIVALRQPKVTFHKLAHGPLDNSAMSSLRVASVMYGLGLLEAVPEKDIQAIADEQRREGRGVAGTANRVWDVAKQSSVLGRFGWKANQPTVRQQIAAALLGDMGITTPLFPKPNCPPAQTACIAQKADTHPELNNETLDQMALYHYMLAVPARRDVDALAVKHGEKLFTEIGCSSCHRSSLTTGDFPALPALAGQLIHPYTDLLVHDMGEGLADGRPDGIASGRQWRTPPLWGTGLLEKINEHTTLLHDGRARGPLEAILWHDGEAEDARTHFENLSRADREAVISFLRSL</sequence>
<dbReference type="PANTHER" id="PTHR30600">
    <property type="entry name" value="CYTOCHROME C PEROXIDASE-RELATED"/>
    <property type="match status" value="1"/>
</dbReference>
<dbReference type="Proteomes" id="UP000697927">
    <property type="component" value="Unassembled WGS sequence"/>
</dbReference>
<dbReference type="PROSITE" id="PS51007">
    <property type="entry name" value="CYTC"/>
    <property type="match status" value="1"/>
</dbReference>
<evidence type="ECO:0000259" key="5">
    <source>
        <dbReference type="PROSITE" id="PS51007"/>
    </source>
</evidence>
<dbReference type="PANTHER" id="PTHR30600:SF4">
    <property type="entry name" value="CYTOCHROME C DOMAIN-CONTAINING PROTEIN"/>
    <property type="match status" value="1"/>
</dbReference>
<keyword evidence="2 4" id="KW-0479">Metal-binding</keyword>
<keyword evidence="3 4" id="KW-0408">Iron</keyword>
<dbReference type="EMBL" id="SOYS01000005">
    <property type="protein sequence ID" value="NIY48300.1"/>
    <property type="molecule type" value="Genomic_DNA"/>
</dbReference>
<accession>A0ABX0VNZ0</accession>
<protein>
    <submittedName>
        <fullName evidence="6">C-type cytochrome</fullName>
    </submittedName>
</protein>
<keyword evidence="1 4" id="KW-0349">Heme</keyword>
<dbReference type="Gene3D" id="1.10.760.10">
    <property type="entry name" value="Cytochrome c-like domain"/>
    <property type="match status" value="1"/>
</dbReference>
<dbReference type="InterPro" id="IPR010538">
    <property type="entry name" value="DHOR"/>
</dbReference>
<keyword evidence="7" id="KW-1185">Reference proteome</keyword>
<dbReference type="InterPro" id="IPR051395">
    <property type="entry name" value="Cytochrome_c_Peroxidase/MauG"/>
</dbReference>
<dbReference type="InterPro" id="IPR036909">
    <property type="entry name" value="Cyt_c-like_dom_sf"/>
</dbReference>
<evidence type="ECO:0000256" key="4">
    <source>
        <dbReference type="PROSITE-ProRule" id="PRU00433"/>
    </source>
</evidence>
<organism evidence="6 7">
    <name type="scientific">Cedecea colo</name>
    <dbReference type="NCBI Taxonomy" id="2552946"/>
    <lineage>
        <taxon>Bacteria</taxon>
        <taxon>Pseudomonadati</taxon>
        <taxon>Pseudomonadota</taxon>
        <taxon>Gammaproteobacteria</taxon>
        <taxon>Enterobacterales</taxon>
        <taxon>Enterobacteriaceae</taxon>
        <taxon>Cedecea</taxon>
    </lineage>
</organism>
<evidence type="ECO:0000256" key="1">
    <source>
        <dbReference type="ARBA" id="ARBA00022617"/>
    </source>
</evidence>
<evidence type="ECO:0000313" key="7">
    <source>
        <dbReference type="Proteomes" id="UP000697927"/>
    </source>
</evidence>
<name>A0ABX0VNZ0_9ENTR</name>